<dbReference type="Proteomes" id="UP000250028">
    <property type="component" value="Unassembled WGS sequence"/>
</dbReference>
<feature type="transmembrane region" description="Helical" evidence="6">
    <location>
        <begin position="181"/>
        <end position="202"/>
    </location>
</feature>
<evidence type="ECO:0000256" key="1">
    <source>
        <dbReference type="ARBA" id="ARBA00004141"/>
    </source>
</evidence>
<keyword evidence="5 6" id="KW-0472">Membrane</keyword>
<name>A0A2Y8ZNB6_9MICO</name>
<accession>A0A2Y8ZNB6</accession>
<dbReference type="GO" id="GO:0016020">
    <property type="term" value="C:membrane"/>
    <property type="evidence" value="ECO:0007669"/>
    <property type="project" value="UniProtKB-SubCell"/>
</dbReference>
<dbReference type="PANTHER" id="PTHR31566:SF0">
    <property type="entry name" value="CYTOCHROME C BIOGENESIS PROTEIN CCS1, CHLOROPLASTIC"/>
    <property type="match status" value="1"/>
</dbReference>
<evidence type="ECO:0000259" key="7">
    <source>
        <dbReference type="Pfam" id="PF05140"/>
    </source>
</evidence>
<evidence type="ECO:0000256" key="5">
    <source>
        <dbReference type="ARBA" id="ARBA00023136"/>
    </source>
</evidence>
<feature type="transmembrane region" description="Helical" evidence="6">
    <location>
        <begin position="455"/>
        <end position="473"/>
    </location>
</feature>
<feature type="transmembrane region" description="Helical" evidence="6">
    <location>
        <begin position="89"/>
        <end position="110"/>
    </location>
</feature>
<dbReference type="GO" id="GO:0017004">
    <property type="term" value="P:cytochrome complex assembly"/>
    <property type="evidence" value="ECO:0007669"/>
    <property type="project" value="UniProtKB-KW"/>
</dbReference>
<dbReference type="InterPro" id="IPR007816">
    <property type="entry name" value="ResB-like_domain"/>
</dbReference>
<feature type="domain" description="ResB-like" evidence="7">
    <location>
        <begin position="33"/>
        <end position="510"/>
    </location>
</feature>
<dbReference type="RefSeq" id="WP_245933926.1">
    <property type="nucleotide sequence ID" value="NZ_QGDN01000001.1"/>
</dbReference>
<dbReference type="PANTHER" id="PTHR31566">
    <property type="entry name" value="CYTOCHROME C BIOGENESIS PROTEIN CCS1, CHLOROPLASTIC"/>
    <property type="match status" value="1"/>
</dbReference>
<gene>
    <name evidence="8" type="ORF">SAMN04489750_0121</name>
</gene>
<keyword evidence="4 6" id="KW-1133">Transmembrane helix</keyword>
<evidence type="ECO:0000256" key="4">
    <source>
        <dbReference type="ARBA" id="ARBA00022989"/>
    </source>
</evidence>
<evidence type="ECO:0000313" key="9">
    <source>
        <dbReference type="Proteomes" id="UP000250028"/>
    </source>
</evidence>
<evidence type="ECO:0000313" key="8">
    <source>
        <dbReference type="EMBL" id="SSA32856.1"/>
    </source>
</evidence>
<protein>
    <submittedName>
        <fullName evidence="8">Cytochrome c biogenesis protein</fullName>
    </submittedName>
</protein>
<evidence type="ECO:0000256" key="2">
    <source>
        <dbReference type="ARBA" id="ARBA00022692"/>
    </source>
</evidence>
<evidence type="ECO:0000256" key="3">
    <source>
        <dbReference type="ARBA" id="ARBA00022748"/>
    </source>
</evidence>
<proteinExistence type="predicted"/>
<dbReference type="AlphaFoldDB" id="A0A2Y8ZNB6"/>
<evidence type="ECO:0000256" key="6">
    <source>
        <dbReference type="SAM" id="Phobius"/>
    </source>
</evidence>
<dbReference type="Pfam" id="PF05140">
    <property type="entry name" value="ResB"/>
    <property type="match status" value="1"/>
</dbReference>
<reference evidence="9" key="1">
    <citation type="submission" date="2016-10" db="EMBL/GenBank/DDBJ databases">
        <authorList>
            <person name="Varghese N."/>
            <person name="Submissions S."/>
        </authorList>
    </citation>
    <scope>NUCLEOTIDE SEQUENCE [LARGE SCALE GENOMIC DNA]</scope>
    <source>
        <strain evidence="9">DSM 22951</strain>
    </source>
</reference>
<organism evidence="8 9">
    <name type="scientific">Branchiibius hedensis</name>
    <dbReference type="NCBI Taxonomy" id="672460"/>
    <lineage>
        <taxon>Bacteria</taxon>
        <taxon>Bacillati</taxon>
        <taxon>Actinomycetota</taxon>
        <taxon>Actinomycetes</taxon>
        <taxon>Micrococcales</taxon>
        <taxon>Dermacoccaceae</taxon>
        <taxon>Branchiibius</taxon>
    </lineage>
</organism>
<dbReference type="InterPro" id="IPR023494">
    <property type="entry name" value="Cyt_c_bgen_Ccs1/CcsB/ResB"/>
</dbReference>
<comment type="subcellular location">
    <subcellularLocation>
        <location evidence="1">Membrane</location>
        <topology evidence="1">Multi-pass membrane protein</topology>
    </subcellularLocation>
</comment>
<keyword evidence="3" id="KW-0201">Cytochrome c-type biogenesis</keyword>
<keyword evidence="9" id="KW-1185">Reference proteome</keyword>
<keyword evidence="2 6" id="KW-0812">Transmembrane</keyword>
<sequence length="534" mass="57951">MATTTSTKKDPIKQPKLGFWGGLRWFWRQLTSMRTALFLLLILAVAAVPGSIFPQRGINASRTAQWIADHPTAGPWLDRFGFFDVYSSVWFSAIYLLLIISLLGCVIPRVKQHVQILRSPLPKVPARLSRLPASNTAEVDGDVESIKTRAYGVLRRKRYRIRSEDTALAAEGGRLRETGNLLFHLSLVVVIVGVALGHLLGWRGDVIVPVGTSFSNTTTRYDTLSGGPWVNLDNLTPWTMKVDQLDVSFESGVPSTSAQWGQPRDFTAHVTTTLPGATPKQQTIAVNEPLSIEGSNVYLLGNGYAPHVTVKDAKGKVIYDQETPFLPQDNMYKSTGAIKVPAASPKQLGFFGFFLPTYAFDNTAGPISTWPGLAKPALVLGLYEGDLFPNGLPQSVYTLDTSKMTQVKGTDGQPLRILVEPGQTVTLPGGRGSITLDDVPRWAGLSVRHDPASKWVLAGALLGLVGLIMSMTLRRRRIFFTFEPAPGSTADAPRTLVTIGGLAKGDDPRLPVALDSLLDAVRGEPTELSKGTNA</sequence>
<dbReference type="EMBL" id="UESZ01000001">
    <property type="protein sequence ID" value="SSA32856.1"/>
    <property type="molecule type" value="Genomic_DNA"/>
</dbReference>